<evidence type="ECO:0000259" key="6">
    <source>
        <dbReference type="Pfam" id="PF00144"/>
    </source>
</evidence>
<dbReference type="STRING" id="1454201.NMS_2530"/>
<feature type="domain" description="Beta-lactamase-related" evidence="6">
    <location>
        <begin position="613"/>
        <end position="966"/>
    </location>
</feature>
<dbReference type="KEGG" id="nmf:NMS_2530"/>
<dbReference type="EC" id="3.2.1.52" evidence="3"/>
<evidence type="ECO:0000313" key="10">
    <source>
        <dbReference type="Proteomes" id="UP000031760"/>
    </source>
</evidence>
<evidence type="ECO:0000256" key="5">
    <source>
        <dbReference type="ARBA" id="ARBA00023295"/>
    </source>
</evidence>
<keyword evidence="5" id="KW-0326">Glycosidase</keyword>
<dbReference type="PANTHER" id="PTHR30480">
    <property type="entry name" value="BETA-HEXOSAMINIDASE-RELATED"/>
    <property type="match status" value="1"/>
</dbReference>
<dbReference type="SUPFAM" id="SSF56601">
    <property type="entry name" value="beta-lactamase/transpeptidase-like"/>
    <property type="match status" value="1"/>
</dbReference>
<dbReference type="HOGENOM" id="CLU_012120_0_0_10"/>
<dbReference type="GO" id="GO:0005975">
    <property type="term" value="P:carbohydrate metabolic process"/>
    <property type="evidence" value="ECO:0007669"/>
    <property type="project" value="InterPro"/>
</dbReference>
<dbReference type="SUPFAM" id="SSF51445">
    <property type="entry name" value="(Trans)glycosidases"/>
    <property type="match status" value="1"/>
</dbReference>
<dbReference type="Pfam" id="PF01915">
    <property type="entry name" value="Glyco_hydro_3_C"/>
    <property type="match status" value="1"/>
</dbReference>
<name>W8VRX7_9FLAO</name>
<dbReference type="InterPro" id="IPR001764">
    <property type="entry name" value="Glyco_hydro_3_N"/>
</dbReference>
<comment type="catalytic activity">
    <reaction evidence="1">
        <text>Hydrolysis of terminal non-reducing N-acetyl-D-hexosamine residues in N-acetyl-beta-D-hexosaminides.</text>
        <dbReference type="EC" id="3.2.1.52"/>
    </reaction>
</comment>
<dbReference type="Proteomes" id="UP000031760">
    <property type="component" value="Chromosome"/>
</dbReference>
<reference evidence="9 10" key="1">
    <citation type="journal article" date="2014" name="Proc. Natl. Acad. Sci. U.S.A.">
        <title>Functional characterization of flavobacteria rhodopsins reveals a unique class of light-driven chloride pump in bacteria.</title>
        <authorList>
            <person name="Yoshizawa S."/>
            <person name="Kumagai Y."/>
            <person name="Kim H."/>
            <person name="Ogura Y."/>
            <person name="Hayashi T."/>
            <person name="Iwasaki W."/>
            <person name="DeLong E.F."/>
            <person name="Kogure K."/>
        </authorList>
    </citation>
    <scope>NUCLEOTIDE SEQUENCE [LARGE SCALE GENOMIC DNA]</scope>
    <source>
        <strain evidence="9 10">S1-08</strain>
    </source>
</reference>
<evidence type="ECO:0000256" key="2">
    <source>
        <dbReference type="ARBA" id="ARBA00005336"/>
    </source>
</evidence>
<accession>W8VRX7</accession>
<dbReference type="InterPro" id="IPR036881">
    <property type="entry name" value="Glyco_hydro_3_C_sf"/>
</dbReference>
<dbReference type="InterPro" id="IPR001466">
    <property type="entry name" value="Beta-lactam-related"/>
</dbReference>
<proteinExistence type="inferred from homology"/>
<feature type="domain" description="Glycoside hydrolase family 3 C-terminal" evidence="8">
    <location>
        <begin position="417"/>
        <end position="572"/>
    </location>
</feature>
<comment type="similarity">
    <text evidence="2">Belongs to the glycosyl hydrolase 3 family.</text>
</comment>
<keyword evidence="4" id="KW-0378">Hydrolase</keyword>
<evidence type="ECO:0000256" key="3">
    <source>
        <dbReference type="ARBA" id="ARBA00012663"/>
    </source>
</evidence>
<dbReference type="Pfam" id="PF00933">
    <property type="entry name" value="Glyco_hydro_3"/>
    <property type="match status" value="1"/>
</dbReference>
<evidence type="ECO:0000259" key="7">
    <source>
        <dbReference type="Pfam" id="PF00933"/>
    </source>
</evidence>
<protein>
    <recommendedName>
        <fullName evidence="3">beta-N-acetylhexosaminidase</fullName>
        <ecNumber evidence="3">3.2.1.52</ecNumber>
    </recommendedName>
</protein>
<evidence type="ECO:0000259" key="8">
    <source>
        <dbReference type="Pfam" id="PF01915"/>
    </source>
</evidence>
<sequence>MGTVLDFLCLQAFKKIMMKNMYWLLMVFAFAKANSQQTLNPLVTIDQDAQKHWVDSVYSSLSQEERIGQLFMVDLFSNKEAAHVNKVRKLVEQQKIGGIIFSKGGPLQQAHLTNELQSKSKTPLMIAMDAEWGLAMRLDSVYAFPWNMTLGAARTSTSSYEVGKRIGEHCKRLGVHINFAPDVDINTNPDNPIIGNRSFGENKENVTQKSYAFMNGMQSTGTLACAKHFPGHGDTDQDSHKTLPTVDFTAARIDSIELYPYRRLINHGLASVMVAHLNIPSLESRSGYPTSISKKVVTDLLIDKLKFEGLIFTDALNMKGASNFSKPGDIDLAAFKAGNDVLLISEDIPTAIAKINAAIKTGEITKERLEVSVRKILMAKYKVGLHQYVPIDTEHLVADLHTEEDDMVYESAMEQAITLLKNEKKILPIKNLETKRIAYVHLGDDSGAVFLKELNKYANVDQIITDDLNTMLEMLSDYNTVIIGAHRSNETPWKSYKLTAKELNWLTEISKKHRVIFDAFVNPYMLSQLKATAPMEAILMSYQNSDWSQQISAQMIFGARAIKGRLPVSAGKFDVGDGLQLDGISRLSYGDTPASVGMKAAILAKIDSVARYTIENKGAPGMQILVARKGKVIFDKTYGGHTYGKDDPVSSTDLYDIASVTKILATLPLVMELVDRKVISLNEPLSKLNAKLAHTNKSDIKLKEMLSHYARLQAWIPFYKYTLDSLDSTPLKEYYSTTRSDIYPIEVADHFYASTMVKDTIFNRIANSELLDKLNYKYSDLPYYILKNYLESHYKKNLDELTQDHFYQSMGMTHTTYLPLKKFPKNKIAPTENDQTFRRQQIRGYVHDQGAAMQGGIGGHAGLFSTANDVAKMMQMYLQKGFYGGKTYFKSETFDKFNHRYFAGDQVRRGIGLDKPALDSVGNTCNCTSDSSFGHSGFTGAFTWADPKEELVYVFLSNRVYPDADNRFLISKNIRTNIQQIIYDSIIQ</sequence>
<dbReference type="InterPro" id="IPR012338">
    <property type="entry name" value="Beta-lactam/transpept-like"/>
</dbReference>
<dbReference type="Pfam" id="PF00144">
    <property type="entry name" value="Beta-lactamase"/>
    <property type="match status" value="1"/>
</dbReference>
<dbReference type="PANTHER" id="PTHR30480:SF13">
    <property type="entry name" value="BETA-HEXOSAMINIDASE"/>
    <property type="match status" value="1"/>
</dbReference>
<dbReference type="InterPro" id="IPR036962">
    <property type="entry name" value="Glyco_hydro_3_N_sf"/>
</dbReference>
<dbReference type="InterPro" id="IPR050226">
    <property type="entry name" value="NagZ_Beta-hexosaminidase"/>
</dbReference>
<dbReference type="Gene3D" id="3.40.710.10">
    <property type="entry name" value="DD-peptidase/beta-lactamase superfamily"/>
    <property type="match status" value="1"/>
</dbReference>
<dbReference type="SUPFAM" id="SSF52279">
    <property type="entry name" value="Beta-D-glucan exohydrolase, C-terminal domain"/>
    <property type="match status" value="1"/>
</dbReference>
<evidence type="ECO:0000313" key="9">
    <source>
        <dbReference type="EMBL" id="BAO56539.1"/>
    </source>
</evidence>
<gene>
    <name evidence="9" type="ORF">NMS_2530</name>
</gene>
<dbReference type="EMBL" id="AP014548">
    <property type="protein sequence ID" value="BAO56539.1"/>
    <property type="molecule type" value="Genomic_DNA"/>
</dbReference>
<organism evidence="9 10">
    <name type="scientific">Nonlabens marinus S1-08</name>
    <dbReference type="NCBI Taxonomy" id="1454201"/>
    <lineage>
        <taxon>Bacteria</taxon>
        <taxon>Pseudomonadati</taxon>
        <taxon>Bacteroidota</taxon>
        <taxon>Flavobacteriia</taxon>
        <taxon>Flavobacteriales</taxon>
        <taxon>Flavobacteriaceae</taxon>
        <taxon>Nonlabens</taxon>
    </lineage>
</organism>
<dbReference type="InterPro" id="IPR017853">
    <property type="entry name" value="GH"/>
</dbReference>
<dbReference type="GO" id="GO:0004563">
    <property type="term" value="F:beta-N-acetylhexosaminidase activity"/>
    <property type="evidence" value="ECO:0007669"/>
    <property type="project" value="UniProtKB-EC"/>
</dbReference>
<keyword evidence="10" id="KW-1185">Reference proteome</keyword>
<feature type="domain" description="Glycoside hydrolase family 3 N-terminal" evidence="7">
    <location>
        <begin position="64"/>
        <end position="377"/>
    </location>
</feature>
<dbReference type="RefSeq" id="WP_231862394.1">
    <property type="nucleotide sequence ID" value="NZ_AP014548.1"/>
</dbReference>
<dbReference type="AlphaFoldDB" id="W8VRX7"/>
<dbReference type="Gene3D" id="3.40.50.1700">
    <property type="entry name" value="Glycoside hydrolase family 3 C-terminal domain"/>
    <property type="match status" value="1"/>
</dbReference>
<dbReference type="InterPro" id="IPR002772">
    <property type="entry name" value="Glyco_hydro_3_C"/>
</dbReference>
<evidence type="ECO:0000256" key="4">
    <source>
        <dbReference type="ARBA" id="ARBA00022801"/>
    </source>
</evidence>
<evidence type="ECO:0000256" key="1">
    <source>
        <dbReference type="ARBA" id="ARBA00001231"/>
    </source>
</evidence>
<dbReference type="GO" id="GO:0009254">
    <property type="term" value="P:peptidoglycan turnover"/>
    <property type="evidence" value="ECO:0007669"/>
    <property type="project" value="TreeGrafter"/>
</dbReference>
<dbReference type="Gene3D" id="3.20.20.300">
    <property type="entry name" value="Glycoside hydrolase, family 3, N-terminal domain"/>
    <property type="match status" value="1"/>
</dbReference>